<reference evidence="2 3" key="1">
    <citation type="journal article" date="2016" name="Syst. Appl. Microbiol.">
        <title>Vibrio bivalvicida sp. nov., a novel larval pathogen for bivalve molluscs reared in a hatchery.</title>
        <authorList>
            <person name="Dubert J."/>
            <person name="Romalde J.L."/>
            <person name="Prado S."/>
            <person name="Barja J.L."/>
        </authorList>
    </citation>
    <scope>NUCLEOTIDE SEQUENCE [LARGE SCALE GENOMIC DNA]</scope>
    <source>
        <strain evidence="2 3">605</strain>
    </source>
</reference>
<comment type="caution">
    <text evidence="2">The sequence shown here is derived from an EMBL/GenBank/DDBJ whole genome shotgun (WGS) entry which is preliminary data.</text>
</comment>
<protein>
    <submittedName>
        <fullName evidence="2">Uncharacterized protein</fullName>
    </submittedName>
</protein>
<feature type="transmembrane region" description="Helical" evidence="1">
    <location>
        <begin position="7"/>
        <end position="24"/>
    </location>
</feature>
<dbReference type="AlphaFoldDB" id="A0A177Y2H7"/>
<accession>A0A177Y2H7</accession>
<gene>
    <name evidence="2" type="ORF">APB76_05270</name>
</gene>
<name>A0A177Y2H7_9VIBR</name>
<dbReference type="RefSeq" id="WP_054961216.1">
    <property type="nucleotide sequence ID" value="NZ_LLEI02000021.1"/>
</dbReference>
<evidence type="ECO:0000313" key="2">
    <source>
        <dbReference type="EMBL" id="OAJ94695.1"/>
    </source>
</evidence>
<evidence type="ECO:0000256" key="1">
    <source>
        <dbReference type="SAM" id="Phobius"/>
    </source>
</evidence>
<sequence>MFIPAALLPNASVIILMGTLAALGKVESQFALPLLILAASISHWIAFLQGSFLTKLPTVQRWVSRVSGERLKTVDSLLFRHLFIALFMRSLHPNRSDTCTYDYGYTRAAVNVVSVLLDIKCHNVGKLAVWDWVFDTLSP</sequence>
<dbReference type="EMBL" id="LLEI02000021">
    <property type="protein sequence ID" value="OAJ94695.1"/>
    <property type="molecule type" value="Genomic_DNA"/>
</dbReference>
<proteinExistence type="predicted"/>
<organism evidence="2 3">
    <name type="scientific">Vibrio bivalvicida</name>
    <dbReference type="NCBI Taxonomy" id="1276888"/>
    <lineage>
        <taxon>Bacteria</taxon>
        <taxon>Pseudomonadati</taxon>
        <taxon>Pseudomonadota</taxon>
        <taxon>Gammaproteobacteria</taxon>
        <taxon>Vibrionales</taxon>
        <taxon>Vibrionaceae</taxon>
        <taxon>Vibrio</taxon>
        <taxon>Vibrio oreintalis group</taxon>
    </lineage>
</organism>
<keyword evidence="1" id="KW-1133">Transmembrane helix</keyword>
<evidence type="ECO:0000313" key="3">
    <source>
        <dbReference type="Proteomes" id="UP000078406"/>
    </source>
</evidence>
<feature type="transmembrane region" description="Helical" evidence="1">
    <location>
        <begin position="30"/>
        <end position="48"/>
    </location>
</feature>
<keyword evidence="1" id="KW-0472">Membrane</keyword>
<dbReference type="Proteomes" id="UP000078406">
    <property type="component" value="Unassembled WGS sequence"/>
</dbReference>
<keyword evidence="1" id="KW-0812">Transmembrane</keyword>